<protein>
    <submittedName>
        <fullName evidence="2">Uncharacterized protein</fullName>
    </submittedName>
</protein>
<feature type="compositionally biased region" description="Basic and acidic residues" evidence="1">
    <location>
        <begin position="134"/>
        <end position="147"/>
    </location>
</feature>
<accession>A0A644VS11</accession>
<dbReference type="AlphaFoldDB" id="A0A644VS11"/>
<name>A0A644VS11_9ZZZZ</name>
<gene>
    <name evidence="2" type="ORF">SDC9_40138</name>
</gene>
<dbReference type="EMBL" id="VSSQ01000410">
    <property type="protein sequence ID" value="MPL93990.1"/>
    <property type="molecule type" value="Genomic_DNA"/>
</dbReference>
<evidence type="ECO:0000256" key="1">
    <source>
        <dbReference type="SAM" id="MobiDB-lite"/>
    </source>
</evidence>
<evidence type="ECO:0000313" key="2">
    <source>
        <dbReference type="EMBL" id="MPL93990.1"/>
    </source>
</evidence>
<proteinExistence type="predicted"/>
<feature type="compositionally biased region" description="Basic and acidic residues" evidence="1">
    <location>
        <begin position="92"/>
        <end position="107"/>
    </location>
</feature>
<organism evidence="2">
    <name type="scientific">bioreactor metagenome</name>
    <dbReference type="NCBI Taxonomy" id="1076179"/>
    <lineage>
        <taxon>unclassified sequences</taxon>
        <taxon>metagenomes</taxon>
        <taxon>ecological metagenomes</taxon>
    </lineage>
</organism>
<reference evidence="2" key="1">
    <citation type="submission" date="2019-08" db="EMBL/GenBank/DDBJ databases">
        <authorList>
            <person name="Kucharzyk K."/>
            <person name="Murdoch R.W."/>
            <person name="Higgins S."/>
            <person name="Loffler F."/>
        </authorList>
    </citation>
    <scope>NUCLEOTIDE SEQUENCE</scope>
</reference>
<feature type="region of interest" description="Disordered" evidence="1">
    <location>
        <begin position="40"/>
        <end position="154"/>
    </location>
</feature>
<sequence>MHIGRVIIAAPCRSDPVVPRQPPGRGGKQDLLGRLIEQHHRAAGGPDLGAQRVGAELPAQPQRQVPGIAQNRRRRGELQKLPALGAAIPDRQQVRPREQPRHADRLEIAAGHPHPQGRPPVPQPRPRRRQRAQRLADHRPRRERGVERIALVLD</sequence>
<comment type="caution">
    <text evidence="2">The sequence shown here is derived from an EMBL/GenBank/DDBJ whole genome shotgun (WGS) entry which is preliminary data.</text>
</comment>